<dbReference type="InterPro" id="IPR043129">
    <property type="entry name" value="ATPase_NBD"/>
</dbReference>
<evidence type="ECO:0000313" key="4">
    <source>
        <dbReference type="Proteomes" id="UP000254425"/>
    </source>
</evidence>
<comment type="similarity">
    <text evidence="1">Belongs to the ROK (NagC/XylR) family.</text>
</comment>
<feature type="region of interest" description="Disordered" evidence="2">
    <location>
        <begin position="327"/>
        <end position="351"/>
    </location>
</feature>
<sequence>MWPPAGPPWPRAVLKRRTAGTGHAGRDNERVTDDARARTSGQLRAHNRVRLLRAVHDCGATRTRSQLTRELDLARGTVSVLVSGLAEEQLLDEAPAAEHARGRPTQVPGPHAYGPLALAVDLREDSWDLAVCELGGRPETVVDGRPHDGTPEGALLSLGAAVREQTGGPAGARVVGVGMSAAGPVREGRLLDIPHLGWRGVDVAALLALGPGAPPLHLGNDARLAGLAEARRGQLRGVGVGVHLHIAFDLGGALLVDGRPLAGASDTAGEFGHMRLTGGRHERCRCGATGCWGLEVGGNALLRHLGLEAGGGRGWDTAERILAQARTEHEARTARTPRTTPTAPAAHTPPTEPAQALAAVGATAHALGTGIGNLVNALDPEAVTLSGLGVELYALAQDTITAAYLDGLMDVHRNAPARIAPSALGGDGGPLTGAMESVFDAFLTTEGLAAWRTARAQRTPRTARTPRTSPTAQGASAAATNRPA</sequence>
<reference evidence="3 4" key="1">
    <citation type="submission" date="2018-07" db="EMBL/GenBank/DDBJ databases">
        <title>Draft genome of the type strain Streptomyces armeniacus ATCC 15676.</title>
        <authorList>
            <person name="Labana P."/>
            <person name="Gosse J.T."/>
            <person name="Boddy C.N."/>
        </authorList>
    </citation>
    <scope>NUCLEOTIDE SEQUENCE [LARGE SCALE GENOMIC DNA]</scope>
    <source>
        <strain evidence="3 4">ATCC 15676</strain>
    </source>
</reference>
<feature type="compositionally biased region" description="Low complexity" evidence="2">
    <location>
        <begin position="454"/>
        <end position="472"/>
    </location>
</feature>
<dbReference type="Pfam" id="PF00480">
    <property type="entry name" value="ROK"/>
    <property type="match status" value="1"/>
</dbReference>
<feature type="compositionally biased region" description="Low complexity" evidence="2">
    <location>
        <begin position="334"/>
        <end position="351"/>
    </location>
</feature>
<organism evidence="3 4">
    <name type="scientific">Streptomyces armeniacus</name>
    <dbReference type="NCBI Taxonomy" id="83291"/>
    <lineage>
        <taxon>Bacteria</taxon>
        <taxon>Bacillati</taxon>
        <taxon>Actinomycetota</taxon>
        <taxon>Actinomycetes</taxon>
        <taxon>Kitasatosporales</taxon>
        <taxon>Streptomycetaceae</taxon>
        <taxon>Streptomyces</taxon>
    </lineage>
</organism>
<dbReference type="EMBL" id="CP031320">
    <property type="protein sequence ID" value="AXK34154.1"/>
    <property type="molecule type" value="Genomic_DNA"/>
</dbReference>
<feature type="compositionally biased region" description="Basic and acidic residues" evidence="2">
    <location>
        <begin position="24"/>
        <end position="37"/>
    </location>
</feature>
<proteinExistence type="inferred from homology"/>
<evidence type="ECO:0000256" key="2">
    <source>
        <dbReference type="SAM" id="MobiDB-lite"/>
    </source>
</evidence>
<dbReference type="PANTHER" id="PTHR18964">
    <property type="entry name" value="ROK (REPRESSOR, ORF, KINASE) FAMILY"/>
    <property type="match status" value="1"/>
</dbReference>
<gene>
    <name evidence="3" type="ORF">DVA86_17345</name>
</gene>
<dbReference type="SUPFAM" id="SSF46785">
    <property type="entry name" value="Winged helix' DNA-binding domain"/>
    <property type="match status" value="1"/>
</dbReference>
<evidence type="ECO:0000256" key="1">
    <source>
        <dbReference type="ARBA" id="ARBA00006479"/>
    </source>
</evidence>
<feature type="compositionally biased region" description="Pro residues" evidence="2">
    <location>
        <begin position="1"/>
        <end position="10"/>
    </location>
</feature>
<evidence type="ECO:0000313" key="3">
    <source>
        <dbReference type="EMBL" id="AXK34154.1"/>
    </source>
</evidence>
<dbReference type="Proteomes" id="UP000254425">
    <property type="component" value="Chromosome"/>
</dbReference>
<keyword evidence="4" id="KW-1185">Reference proteome</keyword>
<dbReference type="InterPro" id="IPR000600">
    <property type="entry name" value="ROK"/>
</dbReference>
<dbReference type="InterPro" id="IPR036388">
    <property type="entry name" value="WH-like_DNA-bd_sf"/>
</dbReference>
<dbReference type="Gene3D" id="1.10.10.10">
    <property type="entry name" value="Winged helix-like DNA-binding domain superfamily/Winged helix DNA-binding domain"/>
    <property type="match status" value="1"/>
</dbReference>
<feature type="region of interest" description="Disordered" evidence="2">
    <location>
        <begin position="454"/>
        <end position="484"/>
    </location>
</feature>
<dbReference type="InterPro" id="IPR036390">
    <property type="entry name" value="WH_DNA-bd_sf"/>
</dbReference>
<dbReference type="PANTHER" id="PTHR18964:SF149">
    <property type="entry name" value="BIFUNCTIONAL UDP-N-ACETYLGLUCOSAMINE 2-EPIMERASE_N-ACETYLMANNOSAMINE KINASE"/>
    <property type="match status" value="1"/>
</dbReference>
<name>A0A345XR88_9ACTN</name>
<dbReference type="KEGG" id="sarm:DVA86_17345"/>
<dbReference type="Gene3D" id="3.30.420.40">
    <property type="match status" value="2"/>
</dbReference>
<dbReference type="SUPFAM" id="SSF53067">
    <property type="entry name" value="Actin-like ATPase domain"/>
    <property type="match status" value="1"/>
</dbReference>
<dbReference type="AlphaFoldDB" id="A0A345XR88"/>
<feature type="region of interest" description="Disordered" evidence="2">
    <location>
        <begin position="1"/>
        <end position="40"/>
    </location>
</feature>
<protein>
    <submittedName>
        <fullName evidence="3">ROK family transcriptional regulator</fullName>
    </submittedName>
</protein>
<accession>A0A345XR88</accession>